<organism evidence="2 3">
    <name type="scientific">Tepidimicrobium xylanilyticum</name>
    <dbReference type="NCBI Taxonomy" id="1123352"/>
    <lineage>
        <taxon>Bacteria</taxon>
        <taxon>Bacillati</taxon>
        <taxon>Bacillota</taxon>
        <taxon>Tissierellia</taxon>
        <taxon>Tissierellales</taxon>
        <taxon>Tepidimicrobiaceae</taxon>
        <taxon>Tepidimicrobium</taxon>
    </lineage>
</organism>
<dbReference type="RefSeq" id="WP_093754048.1">
    <property type="nucleotide sequence ID" value="NZ_BSYN01000012.1"/>
</dbReference>
<evidence type="ECO:0008006" key="4">
    <source>
        <dbReference type="Google" id="ProtNLM"/>
    </source>
</evidence>
<name>A0A1H3C912_9FIRM</name>
<feature type="coiled-coil region" evidence="1">
    <location>
        <begin position="616"/>
        <end position="661"/>
    </location>
</feature>
<gene>
    <name evidence="2" type="ORF">SAMN05660923_02421</name>
</gene>
<accession>A0A1H3C912</accession>
<dbReference type="Pfam" id="PF19753">
    <property type="entry name" value="DUF6240"/>
    <property type="match status" value="2"/>
</dbReference>
<dbReference type="EMBL" id="FNNG01000012">
    <property type="protein sequence ID" value="SDX50576.1"/>
    <property type="molecule type" value="Genomic_DNA"/>
</dbReference>
<evidence type="ECO:0000256" key="1">
    <source>
        <dbReference type="SAM" id="Coils"/>
    </source>
</evidence>
<keyword evidence="3" id="KW-1185">Reference proteome</keyword>
<proteinExistence type="predicted"/>
<dbReference type="Proteomes" id="UP000198828">
    <property type="component" value="Unassembled WGS sequence"/>
</dbReference>
<reference evidence="2 3" key="1">
    <citation type="submission" date="2016-10" db="EMBL/GenBank/DDBJ databases">
        <authorList>
            <person name="de Groot N.N."/>
        </authorList>
    </citation>
    <scope>NUCLEOTIDE SEQUENCE [LARGE SCALE GENOMIC DNA]</scope>
    <source>
        <strain evidence="2 3">DSM 23310</strain>
    </source>
</reference>
<protein>
    <recommendedName>
        <fullName evidence="4">Flagellar hook-length control protein FliK</fullName>
    </recommendedName>
</protein>
<evidence type="ECO:0000313" key="3">
    <source>
        <dbReference type="Proteomes" id="UP000198828"/>
    </source>
</evidence>
<dbReference type="AlphaFoldDB" id="A0A1H3C912"/>
<evidence type="ECO:0000313" key="2">
    <source>
        <dbReference type="EMBL" id="SDX50576.1"/>
    </source>
</evidence>
<dbReference type="InterPro" id="IPR046207">
    <property type="entry name" value="DUF6240"/>
</dbReference>
<dbReference type="OrthoDB" id="1946634at2"/>
<sequence>MEAINFSTKKNIVDAYGLAPTLFYDVEGTLVEKKGKDITIEKVFEDKKVLYSLRVREEVNQVLGEKVLINKENILSMKVEEVEEEKENSIGYKEVMDNMGIEDSEENIRAIEHLLENNIPITKENILAYNTSKKYLEEIIKNLDFESCIKLMEKGIDLKGDSLQKIAEALLEIKEDKGLSFKELIKLDRKLSYKEAESIAKKIYGRRMGKDVYDSIIALHKEGIPINKENIERVMEVIDKLYDLKDYKEETLVRFFKEDLPFNIDNLYKYKHSYNNKSLERNILSPVYEVYTIEKEEIYNYILEILKKLNLDAKSENIQMIREFLLNGIEVTEGNIQKLMDMKAALNELVNKLDSNKVAFLMEEGIDPLKEDIFLLVEKLKEKDGNDNDLSEKSSDILKEIESLKAISDKELLKLIKSGKDFKIENLKELITTDIPPEDLNGKVIEKVKTLSNIFNTLEDLNSNTIALTYRRFNAITLNNLYLSHLEVAAKEEVVVEPIAKVEENLIRQEYLNAKNNTTLSLIKQSIKEGIALEHMPLEELNQYIDRKINRYREAQRLINEIKYLKGREESLISTVLKNDLNMSIDKLNNINSLLYRAKGLGSIFNEVLNNKDSYSKDLQEKIEILETKIKEFSSSLKNGKHEIKEEYKETLNAIKDLSSSFNSNGSNERNKEDRLMQLDEFLSLQSHLSKDDLVFQLPIFIDGTYNNINLIIPNVKKGINKNDMVFYFNMDLNNLGQTRFNIQIKGKKMYVDFNSDKDEAIRENANLLKEGLERIGYTLEELKANEELR</sequence>
<keyword evidence="1" id="KW-0175">Coiled coil</keyword>